<evidence type="ECO:0000313" key="1">
    <source>
        <dbReference type="EMBL" id="ESU26940.1"/>
    </source>
</evidence>
<dbReference type="AlphaFoldDB" id="V6SR84"/>
<name>V6SR84_9FLAO</name>
<gene>
    <name evidence="1" type="ORF">FLJC2902T_22800</name>
</gene>
<proteinExistence type="predicted"/>
<dbReference type="Proteomes" id="UP000018004">
    <property type="component" value="Unassembled WGS sequence"/>
</dbReference>
<evidence type="ECO:0000313" key="2">
    <source>
        <dbReference type="Proteomes" id="UP000018004"/>
    </source>
</evidence>
<organism evidence="1 2">
    <name type="scientific">Flavobacterium limnosediminis JC2902</name>
    <dbReference type="NCBI Taxonomy" id="1341181"/>
    <lineage>
        <taxon>Bacteria</taxon>
        <taxon>Pseudomonadati</taxon>
        <taxon>Bacteroidota</taxon>
        <taxon>Flavobacteriia</taxon>
        <taxon>Flavobacteriales</taxon>
        <taxon>Flavobacteriaceae</taxon>
        <taxon>Flavobacterium</taxon>
    </lineage>
</organism>
<reference evidence="1 2" key="1">
    <citation type="submission" date="2013-08" db="EMBL/GenBank/DDBJ databases">
        <title>Flavobacterium limnosediminis JC2902 genome sequencing.</title>
        <authorList>
            <person name="Lee K."/>
            <person name="Yi H."/>
            <person name="Park S."/>
            <person name="Chun J."/>
        </authorList>
    </citation>
    <scope>NUCLEOTIDE SEQUENCE [LARGE SCALE GENOMIC DNA]</scope>
    <source>
        <strain evidence="1 2">JC2902</strain>
    </source>
</reference>
<protein>
    <submittedName>
        <fullName evidence="1">Uncharacterized protein</fullName>
    </submittedName>
</protein>
<sequence>MNCLFGFLKLYFINCTILLFLFQNTETQLKSPEIIGALNYLILIFSL</sequence>
<comment type="caution">
    <text evidence="1">The sequence shown here is derived from an EMBL/GenBank/DDBJ whole genome shotgun (WGS) entry which is preliminary data.</text>
</comment>
<keyword evidence="2" id="KW-1185">Reference proteome</keyword>
<accession>V6SR84</accession>
<dbReference type="EMBL" id="AVGG01000017">
    <property type="protein sequence ID" value="ESU26940.1"/>
    <property type="molecule type" value="Genomic_DNA"/>
</dbReference>